<dbReference type="PANTHER" id="PTHR46601:SF1">
    <property type="entry name" value="ADF-H DOMAIN-CONTAINING PROTEIN"/>
    <property type="match status" value="1"/>
</dbReference>
<sequence length="134" mass="15658">MDSQTSEFRNHVKRVQVQYQEMRNLQENLPENEVMLWMDFAENFVCTSVEAVQSSYWNQAMVSLHTMVVYFPKSQGQRLQSFVGVSDVLCHNATVVYILKKLIPMLQSTYPSIKTIHYLTNSPTSQYRNKTKNL</sequence>
<protein>
    <recommendedName>
        <fullName evidence="3">CRAL-TRIO domain-containing protein</fullName>
    </recommendedName>
</protein>
<organism evidence="1 2">
    <name type="scientific">Sinanodonta woodiana</name>
    <name type="common">Chinese pond mussel</name>
    <name type="synonym">Anodonta woodiana</name>
    <dbReference type="NCBI Taxonomy" id="1069815"/>
    <lineage>
        <taxon>Eukaryota</taxon>
        <taxon>Metazoa</taxon>
        <taxon>Spiralia</taxon>
        <taxon>Lophotrochozoa</taxon>
        <taxon>Mollusca</taxon>
        <taxon>Bivalvia</taxon>
        <taxon>Autobranchia</taxon>
        <taxon>Heteroconchia</taxon>
        <taxon>Palaeoheterodonta</taxon>
        <taxon>Unionida</taxon>
        <taxon>Unionoidea</taxon>
        <taxon>Unionidae</taxon>
        <taxon>Unioninae</taxon>
        <taxon>Sinanodonta</taxon>
    </lineage>
</organism>
<dbReference type="AlphaFoldDB" id="A0ABD3VE66"/>
<comment type="caution">
    <text evidence="1">The sequence shown here is derived from an EMBL/GenBank/DDBJ whole genome shotgun (WGS) entry which is preliminary data.</text>
</comment>
<evidence type="ECO:0000313" key="1">
    <source>
        <dbReference type="EMBL" id="KAL3859869.1"/>
    </source>
</evidence>
<gene>
    <name evidence="1" type="ORF">ACJMK2_010058</name>
</gene>
<accession>A0ABD3VE66</accession>
<evidence type="ECO:0000313" key="2">
    <source>
        <dbReference type="Proteomes" id="UP001634394"/>
    </source>
</evidence>
<evidence type="ECO:0008006" key="3">
    <source>
        <dbReference type="Google" id="ProtNLM"/>
    </source>
</evidence>
<dbReference type="PANTHER" id="PTHR46601">
    <property type="entry name" value="ULP_PROTEASE DOMAIN-CONTAINING PROTEIN"/>
    <property type="match status" value="1"/>
</dbReference>
<dbReference type="EMBL" id="JBJQND010000012">
    <property type="protein sequence ID" value="KAL3859869.1"/>
    <property type="molecule type" value="Genomic_DNA"/>
</dbReference>
<proteinExistence type="predicted"/>
<reference evidence="1 2" key="1">
    <citation type="submission" date="2024-11" db="EMBL/GenBank/DDBJ databases">
        <title>Chromosome-level genome assembly of the freshwater bivalve Anodonta woodiana.</title>
        <authorList>
            <person name="Chen X."/>
        </authorList>
    </citation>
    <scope>NUCLEOTIDE SEQUENCE [LARGE SCALE GENOMIC DNA]</scope>
    <source>
        <strain evidence="1">MN2024</strain>
        <tissue evidence="1">Gills</tissue>
    </source>
</reference>
<keyword evidence="2" id="KW-1185">Reference proteome</keyword>
<dbReference type="Proteomes" id="UP001634394">
    <property type="component" value="Unassembled WGS sequence"/>
</dbReference>
<name>A0ABD3VE66_SINWO</name>